<protein>
    <submittedName>
        <fullName evidence="2">Uncharacterized protein</fullName>
    </submittedName>
</protein>
<evidence type="ECO:0000313" key="2">
    <source>
        <dbReference type="WBParaSite" id="PSU_v2.g2050.t1"/>
    </source>
</evidence>
<reference evidence="2" key="1">
    <citation type="submission" date="2022-11" db="UniProtKB">
        <authorList>
            <consortium name="WormBaseParasite"/>
        </authorList>
    </citation>
    <scope>IDENTIFICATION</scope>
</reference>
<sequence length="206" mass="23528">MDPSICIILAYYSSLQNQSLPSTSLEESINEKDKELKQALSEYTENNKTMQKSKFLSEEFIQIIHKCLETDPLNENLLKSVIKYGYPLPVSVAPKIIDIINHWIISEKINDSGISLQVLDINNNNKHSKEYGNGEIKISVHPFNDQLFICQSDFYFNAGISASDAATSDNTLKAYFYEGIIEQLKFLKSKFPKQGESFREILLQNF</sequence>
<organism evidence="1 2">
    <name type="scientific">Panagrolaimus superbus</name>
    <dbReference type="NCBI Taxonomy" id="310955"/>
    <lineage>
        <taxon>Eukaryota</taxon>
        <taxon>Metazoa</taxon>
        <taxon>Ecdysozoa</taxon>
        <taxon>Nematoda</taxon>
        <taxon>Chromadorea</taxon>
        <taxon>Rhabditida</taxon>
        <taxon>Tylenchina</taxon>
        <taxon>Panagrolaimomorpha</taxon>
        <taxon>Panagrolaimoidea</taxon>
        <taxon>Panagrolaimidae</taxon>
        <taxon>Panagrolaimus</taxon>
    </lineage>
</organism>
<dbReference type="AlphaFoldDB" id="A0A914YM90"/>
<dbReference type="WBParaSite" id="PSU_v2.g2050.t1">
    <property type="protein sequence ID" value="PSU_v2.g2050.t1"/>
    <property type="gene ID" value="PSU_v2.g2050"/>
</dbReference>
<keyword evidence="1" id="KW-1185">Reference proteome</keyword>
<accession>A0A914YM90</accession>
<dbReference type="Proteomes" id="UP000887577">
    <property type="component" value="Unplaced"/>
</dbReference>
<name>A0A914YM90_9BILA</name>
<evidence type="ECO:0000313" key="1">
    <source>
        <dbReference type="Proteomes" id="UP000887577"/>
    </source>
</evidence>
<proteinExistence type="predicted"/>